<evidence type="ECO:0000313" key="2">
    <source>
        <dbReference type="EMBL" id="RCX12805.1"/>
    </source>
</evidence>
<feature type="transmembrane region" description="Helical" evidence="1">
    <location>
        <begin position="94"/>
        <end position="114"/>
    </location>
</feature>
<reference evidence="2 3" key="1">
    <citation type="submission" date="2018-07" db="EMBL/GenBank/DDBJ databases">
        <title>Genomic Encyclopedia of Type Strains, Phase III (KMG-III): the genomes of soil and plant-associated and newly described type strains.</title>
        <authorList>
            <person name="Whitman W."/>
        </authorList>
    </citation>
    <scope>NUCLEOTIDE SEQUENCE [LARGE SCALE GENOMIC DNA]</scope>
    <source>
        <strain evidence="2 3">CECT 8333</strain>
    </source>
</reference>
<keyword evidence="1" id="KW-0472">Membrane</keyword>
<sequence length="238" mass="26836">MKTAIEQFRRGYIFDLKIHKQPVTALMLFIFILYLISIVVGDKPRTVYYYSEMGMYPIVIMLMLLLFQREIGGGSMEMIATYPVSLRLIAVRKWVLTLLYASLLSIGWMAVYLLKFGQISTIMHSWGGGEAVKKGTGIFPLLLQTMPAYMLLASITMVGMVVFRKTYGGLALGFTLWVVDTISGGNWLSGWTLYSTFLPEKASFTANRVMMILAAAALLAAAVWLIGKRERWIVEEEE</sequence>
<feature type="transmembrane region" description="Helical" evidence="1">
    <location>
        <begin position="47"/>
        <end position="67"/>
    </location>
</feature>
<feature type="transmembrane region" description="Helical" evidence="1">
    <location>
        <begin position="209"/>
        <end position="227"/>
    </location>
</feature>
<dbReference type="Proteomes" id="UP000253090">
    <property type="component" value="Unassembled WGS sequence"/>
</dbReference>
<feature type="transmembrane region" description="Helical" evidence="1">
    <location>
        <begin position="21"/>
        <end position="41"/>
    </location>
</feature>
<proteinExistence type="predicted"/>
<feature type="transmembrane region" description="Helical" evidence="1">
    <location>
        <begin position="170"/>
        <end position="189"/>
    </location>
</feature>
<name>A0A369AUP5_9BACL</name>
<keyword evidence="1" id="KW-1133">Transmembrane helix</keyword>
<protein>
    <recommendedName>
        <fullName evidence="4">ABC-2 type transport system permease protein</fullName>
    </recommendedName>
</protein>
<dbReference type="RefSeq" id="WP_114499173.1">
    <property type="nucleotide sequence ID" value="NZ_QPJW01000023.1"/>
</dbReference>
<keyword evidence="1" id="KW-0812">Transmembrane</keyword>
<dbReference type="AlphaFoldDB" id="A0A369AUP5"/>
<keyword evidence="3" id="KW-1185">Reference proteome</keyword>
<evidence type="ECO:0000313" key="3">
    <source>
        <dbReference type="Proteomes" id="UP000253090"/>
    </source>
</evidence>
<evidence type="ECO:0000256" key="1">
    <source>
        <dbReference type="SAM" id="Phobius"/>
    </source>
</evidence>
<dbReference type="OrthoDB" id="2597063at2"/>
<comment type="caution">
    <text evidence="2">The sequence shown here is derived from an EMBL/GenBank/DDBJ whole genome shotgun (WGS) entry which is preliminary data.</text>
</comment>
<evidence type="ECO:0008006" key="4">
    <source>
        <dbReference type="Google" id="ProtNLM"/>
    </source>
</evidence>
<dbReference type="EMBL" id="QPJW01000023">
    <property type="protein sequence ID" value="RCX12805.1"/>
    <property type="molecule type" value="Genomic_DNA"/>
</dbReference>
<organism evidence="2 3">
    <name type="scientific">Fontibacillus phaseoli</name>
    <dbReference type="NCBI Taxonomy" id="1416533"/>
    <lineage>
        <taxon>Bacteria</taxon>
        <taxon>Bacillati</taxon>
        <taxon>Bacillota</taxon>
        <taxon>Bacilli</taxon>
        <taxon>Bacillales</taxon>
        <taxon>Paenibacillaceae</taxon>
        <taxon>Fontibacillus</taxon>
    </lineage>
</organism>
<gene>
    <name evidence="2" type="ORF">DFP94_12311</name>
</gene>
<feature type="transmembrane region" description="Helical" evidence="1">
    <location>
        <begin position="146"/>
        <end position="163"/>
    </location>
</feature>
<accession>A0A369AUP5</accession>